<comment type="similarity">
    <text evidence="1">Belongs to the aldehyde dehydrogenase family.</text>
</comment>
<dbReference type="InterPro" id="IPR016161">
    <property type="entry name" value="Ald_DH/histidinol_DH"/>
</dbReference>
<evidence type="ECO:0000313" key="6">
    <source>
        <dbReference type="Proteomes" id="UP000595332"/>
    </source>
</evidence>
<organism evidence="5 6">
    <name type="scientific">Neptunomonas japonica JAMM 1380</name>
    <dbReference type="NCBI Taxonomy" id="1441457"/>
    <lineage>
        <taxon>Bacteria</taxon>
        <taxon>Pseudomonadati</taxon>
        <taxon>Pseudomonadota</taxon>
        <taxon>Gammaproteobacteria</taxon>
        <taxon>Oceanospirillales</taxon>
        <taxon>Oceanospirillaceae</taxon>
        <taxon>Neptunomonas</taxon>
    </lineage>
</organism>
<dbReference type="Gene3D" id="3.40.605.10">
    <property type="entry name" value="Aldehyde Dehydrogenase, Chain A, domain 1"/>
    <property type="match status" value="1"/>
</dbReference>
<gene>
    <name evidence="5" type="ORF">NEJAP_1601</name>
</gene>
<dbReference type="InterPro" id="IPR044148">
    <property type="entry name" value="ALDH_GabD1-like"/>
</dbReference>
<dbReference type="SUPFAM" id="SSF53720">
    <property type="entry name" value="ALDH-like"/>
    <property type="match status" value="1"/>
</dbReference>
<evidence type="ECO:0000256" key="1">
    <source>
        <dbReference type="ARBA" id="ARBA00009986"/>
    </source>
</evidence>
<dbReference type="InterPro" id="IPR047110">
    <property type="entry name" value="GABD/Sad-like"/>
</dbReference>
<dbReference type="PROSITE" id="PS00070">
    <property type="entry name" value="ALDEHYDE_DEHYDR_CYS"/>
    <property type="match status" value="1"/>
</dbReference>
<evidence type="ECO:0000256" key="3">
    <source>
        <dbReference type="ARBA" id="ARBA00023002"/>
    </source>
</evidence>
<keyword evidence="3 5" id="KW-0560">Oxidoreductase</keyword>
<evidence type="ECO:0000313" key="5">
    <source>
        <dbReference type="EMBL" id="BBB29553.1"/>
    </source>
</evidence>
<reference evidence="5 6" key="1">
    <citation type="journal article" date="2008" name="Int. J. Syst. Evol. Microbiol.">
        <title>Neptunomonas japonica sp. nov., an Osedax japonicus symbiont-like bacterium isolated from sediment adjacent to sperm whale carcasses off Kagoshima, Japan.</title>
        <authorList>
            <person name="Miyazaki M."/>
            <person name="Nogi Y."/>
            <person name="Fujiwara Y."/>
            <person name="Kawato M."/>
            <person name="Kubokawa K."/>
            <person name="Horikoshi K."/>
        </authorList>
    </citation>
    <scope>NUCLEOTIDE SEQUENCE [LARGE SCALE GENOMIC DNA]</scope>
    <source>
        <strain evidence="5 6">JAMM 1380</strain>
    </source>
</reference>
<proteinExistence type="inferred from homology"/>
<name>A0A7R6P958_9GAMM</name>
<accession>A0A7R6P958</accession>
<dbReference type="Proteomes" id="UP000595332">
    <property type="component" value="Chromosome"/>
</dbReference>
<dbReference type="Pfam" id="PF00171">
    <property type="entry name" value="Aldedh"/>
    <property type="match status" value="1"/>
</dbReference>
<keyword evidence="6" id="KW-1185">Reference proteome</keyword>
<keyword evidence="2" id="KW-0521">NADP</keyword>
<dbReference type="AlphaFoldDB" id="A0A7R6P958"/>
<dbReference type="InterPro" id="IPR016162">
    <property type="entry name" value="Ald_DH_N"/>
</dbReference>
<evidence type="ECO:0000259" key="4">
    <source>
        <dbReference type="Pfam" id="PF00171"/>
    </source>
</evidence>
<dbReference type="FunFam" id="3.40.309.10:FF:000009">
    <property type="entry name" value="Aldehyde dehydrogenase A"/>
    <property type="match status" value="1"/>
</dbReference>
<protein>
    <submittedName>
        <fullName evidence="5">Succinate-semialdehyde dehydrogenase (NADP+)</fullName>
        <ecNumber evidence="5">1.2.1.16</ecNumber>
    </submittedName>
</protein>
<dbReference type="PANTHER" id="PTHR43217:SF1">
    <property type="entry name" value="SUCCINATE SEMIALDEHYDE DEHYDROGENASE [NAD(P)+] SAD"/>
    <property type="match status" value="1"/>
</dbReference>
<dbReference type="InterPro" id="IPR016163">
    <property type="entry name" value="Ald_DH_C"/>
</dbReference>
<dbReference type="KEGG" id="njp:NEJAP_1601"/>
<dbReference type="CDD" id="cd07100">
    <property type="entry name" value="ALDH_SSADH1_GabD1"/>
    <property type="match status" value="1"/>
</dbReference>
<dbReference type="PANTHER" id="PTHR43217">
    <property type="entry name" value="SUCCINATE SEMIALDEHYDE DEHYDROGENASE [NAD(P)+] SAD"/>
    <property type="match status" value="1"/>
</dbReference>
<dbReference type="EC" id="1.2.1.16" evidence="5"/>
<dbReference type="FunFam" id="3.40.605.10:FF:000012">
    <property type="entry name" value="NAD-dependent succinate-semialdehyde dehydrogenase"/>
    <property type="match status" value="1"/>
</dbReference>
<sequence>MNFETRNPANGELLEAFDMLTNEQLEQKLSVAEQAADAWSCSVYTDRSALLHAIAQQLTNNRQTLAETISLEMGKLLPEALGEVDKCAGACSFYADNAEQMLQDDLIETPARRSLVTYQPLGIIFAIMPWNFPLWQVFRCLVPALMAGNGLLLKHAPNVPRCAKAIEKLIRDAGAPEGLVTDLTISVEQAGLVIADHRVHGVAFTGSEMAGRQIAALAGQNLKKVVLELGGSDSFIVLDDADLNKAMDVAMRARFGNAGQICIASKRFLVVPSRIQEFTELMVSRVNDLKHGDPFSADTTLAPMSRLDIRDKVHQQVMASISEGARALTGCKPIDGAGYFYEPSVLDNVKLGMTAFNEEIFGPVAAIVAVRDEADAIAQANATRFGLGASIWTEDLEKGEAILRQIDVGCGFVNAQVASDVRMPFGGVKASGIGRELGISGIREFCNAKSLWVA</sequence>
<dbReference type="GO" id="GO:0004030">
    <property type="term" value="F:aldehyde dehydrogenase [NAD(P)+] activity"/>
    <property type="evidence" value="ECO:0007669"/>
    <property type="project" value="InterPro"/>
</dbReference>
<dbReference type="RefSeq" id="WP_201350162.1">
    <property type="nucleotide sequence ID" value="NZ_AP014546.1"/>
</dbReference>
<dbReference type="EMBL" id="AP014546">
    <property type="protein sequence ID" value="BBB29553.1"/>
    <property type="molecule type" value="Genomic_DNA"/>
</dbReference>
<dbReference type="GO" id="GO:0004777">
    <property type="term" value="F:succinate-semialdehyde dehydrogenase (NAD+) activity"/>
    <property type="evidence" value="ECO:0007669"/>
    <property type="project" value="TreeGrafter"/>
</dbReference>
<dbReference type="InterPro" id="IPR015590">
    <property type="entry name" value="Aldehyde_DH_dom"/>
</dbReference>
<dbReference type="InterPro" id="IPR016160">
    <property type="entry name" value="Ald_DH_CS_CYS"/>
</dbReference>
<feature type="domain" description="Aldehyde dehydrogenase" evidence="4">
    <location>
        <begin position="3"/>
        <end position="450"/>
    </location>
</feature>
<evidence type="ECO:0000256" key="2">
    <source>
        <dbReference type="ARBA" id="ARBA00022857"/>
    </source>
</evidence>
<dbReference type="Gene3D" id="3.40.309.10">
    <property type="entry name" value="Aldehyde Dehydrogenase, Chain A, domain 2"/>
    <property type="match status" value="1"/>
</dbReference>